<gene>
    <name evidence="2" type="ORF">E2562_032551</name>
</gene>
<feature type="compositionally biased region" description="Basic and acidic residues" evidence="1">
    <location>
        <begin position="30"/>
        <end position="49"/>
    </location>
</feature>
<feature type="region of interest" description="Disordered" evidence="1">
    <location>
        <begin position="1"/>
        <end position="113"/>
    </location>
</feature>
<feature type="compositionally biased region" description="Gly residues" evidence="1">
    <location>
        <begin position="50"/>
        <end position="60"/>
    </location>
</feature>
<dbReference type="EMBL" id="SPHZ02000008">
    <property type="protein sequence ID" value="KAF0904172.1"/>
    <property type="molecule type" value="Genomic_DNA"/>
</dbReference>
<protein>
    <submittedName>
        <fullName evidence="2">Uncharacterized protein</fullName>
    </submittedName>
</protein>
<comment type="caution">
    <text evidence="2">The sequence shown here is derived from an EMBL/GenBank/DDBJ whole genome shotgun (WGS) entry which is preliminary data.</text>
</comment>
<proteinExistence type="predicted"/>
<feature type="compositionally biased region" description="Basic residues" evidence="1">
    <location>
        <begin position="89"/>
        <end position="99"/>
    </location>
</feature>
<sequence length="113" mass="12356">MDAIPTPRTREAYEEPARPLPLLNAASERSVQEIEAPRSHKNADNDDRAGPGGNGAGTSLGSGQQERGNRAIRDGQRQDEDEERANARCGRRRGSRRPPRGWMSGRGEGARKP</sequence>
<evidence type="ECO:0000313" key="2">
    <source>
        <dbReference type="EMBL" id="KAF0904172.1"/>
    </source>
</evidence>
<feature type="compositionally biased region" description="Basic and acidic residues" evidence="1">
    <location>
        <begin position="8"/>
        <end position="17"/>
    </location>
</feature>
<evidence type="ECO:0000256" key="1">
    <source>
        <dbReference type="SAM" id="MobiDB-lite"/>
    </source>
</evidence>
<dbReference type="AlphaFoldDB" id="A0A6G1CVP5"/>
<dbReference type="Proteomes" id="UP000479710">
    <property type="component" value="Unassembled WGS sequence"/>
</dbReference>
<accession>A0A6G1CVP5</accession>
<reference evidence="2 3" key="1">
    <citation type="submission" date="2019-11" db="EMBL/GenBank/DDBJ databases">
        <title>Whole genome sequence of Oryza granulata.</title>
        <authorList>
            <person name="Li W."/>
        </authorList>
    </citation>
    <scope>NUCLEOTIDE SEQUENCE [LARGE SCALE GENOMIC DNA]</scope>
    <source>
        <strain evidence="3">cv. Menghai</strain>
        <tissue evidence="2">Leaf</tissue>
    </source>
</reference>
<organism evidence="2 3">
    <name type="scientific">Oryza meyeriana var. granulata</name>
    <dbReference type="NCBI Taxonomy" id="110450"/>
    <lineage>
        <taxon>Eukaryota</taxon>
        <taxon>Viridiplantae</taxon>
        <taxon>Streptophyta</taxon>
        <taxon>Embryophyta</taxon>
        <taxon>Tracheophyta</taxon>
        <taxon>Spermatophyta</taxon>
        <taxon>Magnoliopsida</taxon>
        <taxon>Liliopsida</taxon>
        <taxon>Poales</taxon>
        <taxon>Poaceae</taxon>
        <taxon>BOP clade</taxon>
        <taxon>Oryzoideae</taxon>
        <taxon>Oryzeae</taxon>
        <taxon>Oryzinae</taxon>
        <taxon>Oryza</taxon>
        <taxon>Oryza meyeriana</taxon>
    </lineage>
</organism>
<name>A0A6G1CVP5_9ORYZ</name>
<keyword evidence="3" id="KW-1185">Reference proteome</keyword>
<evidence type="ECO:0000313" key="3">
    <source>
        <dbReference type="Proteomes" id="UP000479710"/>
    </source>
</evidence>
<feature type="compositionally biased region" description="Basic and acidic residues" evidence="1">
    <location>
        <begin position="67"/>
        <end position="78"/>
    </location>
</feature>